<feature type="domain" description="Ig-like" evidence="5">
    <location>
        <begin position="264"/>
        <end position="336"/>
    </location>
</feature>
<proteinExistence type="predicted"/>
<dbReference type="InterPro" id="IPR007110">
    <property type="entry name" value="Ig-like_dom"/>
</dbReference>
<sequence length="349" mass="38476">MGDDYVLLKVNVMMKAAKIDHKSLSDHKVSYGGELKVDCIASGLPNPEITNVAGIDKKVIHIEVLVSTPVINGLESQGVIRKTVVKDQRVLLDCNANGNPVPRIMWVFPNNIVLPAPYYGSRITVHRNGTLDIHAVRISDSVALLCIARNEGGEAKLQVQLEVTEGVEKPRLRSSPTESIQLTNGILSLNCSIEGKPMPEITWILPNGTSLLRGTSVFRFHHQLDGTLVIRDPSILEVGRYRCIGRNSAGYVERTVMLESNRKPEITNKYSSLVSIINGENLHLNCLSGGHPLPRLTWTLPNGVILTRPTSVYDRGMYLCQTTNEHGSSSLSLYLTHFTMIKLIGDINI</sequence>
<evidence type="ECO:0000313" key="7">
    <source>
        <dbReference type="Proteomes" id="UP000694701"/>
    </source>
</evidence>
<dbReference type="FunFam" id="2.60.40.10:FF:000621">
    <property type="entry name" value="Immunoglobulin superfamily member 10"/>
    <property type="match status" value="1"/>
</dbReference>
<keyword evidence="3" id="KW-1015">Disulfide bond</keyword>
<dbReference type="InterPro" id="IPR036179">
    <property type="entry name" value="Ig-like_dom_sf"/>
</dbReference>
<dbReference type="Proteomes" id="UP000694701">
    <property type="component" value="Unplaced"/>
</dbReference>
<evidence type="ECO:0000256" key="3">
    <source>
        <dbReference type="ARBA" id="ARBA00023157"/>
    </source>
</evidence>
<dbReference type="InterPro" id="IPR013783">
    <property type="entry name" value="Ig-like_fold"/>
</dbReference>
<dbReference type="InterPro" id="IPR003599">
    <property type="entry name" value="Ig_sub"/>
</dbReference>
<keyword evidence="1" id="KW-0732">Signal</keyword>
<organism evidence="6 7">
    <name type="scientific">Cyprinus carpio</name>
    <name type="common">Common carp</name>
    <dbReference type="NCBI Taxonomy" id="7962"/>
    <lineage>
        <taxon>Eukaryota</taxon>
        <taxon>Metazoa</taxon>
        <taxon>Chordata</taxon>
        <taxon>Craniata</taxon>
        <taxon>Vertebrata</taxon>
        <taxon>Euteleostomi</taxon>
        <taxon>Actinopterygii</taxon>
        <taxon>Neopterygii</taxon>
        <taxon>Teleostei</taxon>
        <taxon>Ostariophysi</taxon>
        <taxon>Cypriniformes</taxon>
        <taxon>Cyprinidae</taxon>
        <taxon>Cyprininae</taxon>
        <taxon>Cyprinus</taxon>
    </lineage>
</organism>
<keyword evidence="4" id="KW-0393">Immunoglobulin domain</keyword>
<dbReference type="Ensembl" id="ENSCCRT00020056428.1">
    <property type="protein sequence ID" value="ENSCCRP00020051810.1"/>
    <property type="gene ID" value="ENSCCRG00020023053.1"/>
</dbReference>
<dbReference type="InterPro" id="IPR003598">
    <property type="entry name" value="Ig_sub2"/>
</dbReference>
<dbReference type="SMART" id="SM00409">
    <property type="entry name" value="IG"/>
    <property type="match status" value="3"/>
</dbReference>
<dbReference type="Pfam" id="PF07679">
    <property type="entry name" value="I-set"/>
    <property type="match status" value="1"/>
</dbReference>
<accession>A0A8C2F989</accession>
<dbReference type="SMART" id="SM00408">
    <property type="entry name" value="IGc2"/>
    <property type="match status" value="3"/>
</dbReference>
<evidence type="ECO:0000259" key="5">
    <source>
        <dbReference type="PROSITE" id="PS50835"/>
    </source>
</evidence>
<dbReference type="InterPro" id="IPR013098">
    <property type="entry name" value="Ig_I-set"/>
</dbReference>
<feature type="domain" description="Ig-like" evidence="5">
    <location>
        <begin position="69"/>
        <end position="164"/>
    </location>
</feature>
<dbReference type="PANTHER" id="PTHR12231:SF261">
    <property type="entry name" value="IG-LIKE DOMAIN-CONTAINING PROTEIN"/>
    <property type="match status" value="1"/>
</dbReference>
<dbReference type="Gene3D" id="2.60.40.10">
    <property type="entry name" value="Immunoglobulins"/>
    <property type="match status" value="3"/>
</dbReference>
<evidence type="ECO:0000256" key="1">
    <source>
        <dbReference type="ARBA" id="ARBA00022729"/>
    </source>
</evidence>
<protein>
    <submittedName>
        <fullName evidence="6">Matrix-remodelling associated 5b</fullName>
    </submittedName>
</protein>
<dbReference type="Pfam" id="PF13927">
    <property type="entry name" value="Ig_3"/>
    <property type="match status" value="2"/>
</dbReference>
<dbReference type="SUPFAM" id="SSF48726">
    <property type="entry name" value="Immunoglobulin"/>
    <property type="match status" value="3"/>
</dbReference>
<evidence type="ECO:0000256" key="4">
    <source>
        <dbReference type="ARBA" id="ARBA00023319"/>
    </source>
</evidence>
<dbReference type="PANTHER" id="PTHR12231">
    <property type="entry name" value="CTX-RELATED TYPE I TRANSMEMBRANE PROTEIN"/>
    <property type="match status" value="1"/>
</dbReference>
<feature type="domain" description="Ig-like" evidence="5">
    <location>
        <begin position="170"/>
        <end position="259"/>
    </location>
</feature>
<name>A0A8C2F989_CYPCA</name>
<dbReference type="AlphaFoldDB" id="A0A8C2F989"/>
<evidence type="ECO:0000256" key="2">
    <source>
        <dbReference type="ARBA" id="ARBA00022737"/>
    </source>
</evidence>
<dbReference type="InterPro" id="IPR051170">
    <property type="entry name" value="Neural/epithelial_adhesion"/>
</dbReference>
<evidence type="ECO:0000313" key="6">
    <source>
        <dbReference type="Ensembl" id="ENSCCRP00020051810.1"/>
    </source>
</evidence>
<keyword evidence="2" id="KW-0677">Repeat</keyword>
<reference evidence="6" key="1">
    <citation type="submission" date="2025-08" db="UniProtKB">
        <authorList>
            <consortium name="Ensembl"/>
        </authorList>
    </citation>
    <scope>IDENTIFICATION</scope>
</reference>
<dbReference type="PROSITE" id="PS50835">
    <property type="entry name" value="IG_LIKE"/>
    <property type="match status" value="3"/>
</dbReference>